<organism evidence="3 4">
    <name type="scientific">Kwoniella heveanensis BCC8398</name>
    <dbReference type="NCBI Taxonomy" id="1296120"/>
    <lineage>
        <taxon>Eukaryota</taxon>
        <taxon>Fungi</taxon>
        <taxon>Dikarya</taxon>
        <taxon>Basidiomycota</taxon>
        <taxon>Agaricomycotina</taxon>
        <taxon>Tremellomycetes</taxon>
        <taxon>Tremellales</taxon>
        <taxon>Cryptococcaceae</taxon>
        <taxon>Kwoniella</taxon>
    </lineage>
</organism>
<evidence type="ECO:0000256" key="1">
    <source>
        <dbReference type="SAM" id="SignalP"/>
    </source>
</evidence>
<protein>
    <recommendedName>
        <fullName evidence="2">Protein CPL1-like domain-containing protein</fullName>
    </recommendedName>
</protein>
<reference evidence="3 4" key="1">
    <citation type="submission" date="2013-07" db="EMBL/GenBank/DDBJ databases">
        <title>The Genome Sequence of Cryptococcus heveanensis BCC8398.</title>
        <authorList>
            <consortium name="The Broad Institute Genome Sequencing Platform"/>
            <person name="Cuomo C."/>
            <person name="Litvintseva A."/>
            <person name="Chen Y."/>
            <person name="Heitman J."/>
            <person name="Sun S."/>
            <person name="Springer D."/>
            <person name="Dromer F."/>
            <person name="Young S.K."/>
            <person name="Zeng Q."/>
            <person name="Gargeya S."/>
            <person name="Fitzgerald M."/>
            <person name="Abouelleil A."/>
            <person name="Alvarado L."/>
            <person name="Berlin A.M."/>
            <person name="Chapman S.B."/>
            <person name="Dewar J."/>
            <person name="Goldberg J."/>
            <person name="Griggs A."/>
            <person name="Gujja S."/>
            <person name="Hansen M."/>
            <person name="Howarth C."/>
            <person name="Imamovic A."/>
            <person name="Larimer J."/>
            <person name="McCowan C."/>
            <person name="Murphy C."/>
            <person name="Pearson M."/>
            <person name="Priest M."/>
            <person name="Roberts A."/>
            <person name="Saif S."/>
            <person name="Shea T."/>
            <person name="Sykes S."/>
            <person name="Wortman J."/>
            <person name="Nusbaum C."/>
            <person name="Birren B."/>
        </authorList>
    </citation>
    <scope>NUCLEOTIDE SEQUENCE [LARGE SCALE GENOMIC DNA]</scope>
    <source>
        <strain evidence="3 4">BCC8398</strain>
    </source>
</reference>
<feature type="signal peptide" evidence="1">
    <location>
        <begin position="1"/>
        <end position="26"/>
    </location>
</feature>
<feature type="chain" id="PRO_5008627500" description="Protein CPL1-like domain-containing protein" evidence="1">
    <location>
        <begin position="27"/>
        <end position="225"/>
    </location>
</feature>
<feature type="domain" description="Protein CPL1-like" evidence="2">
    <location>
        <begin position="157"/>
        <end position="222"/>
    </location>
</feature>
<dbReference type="InterPro" id="IPR038955">
    <property type="entry name" value="PriA/CPL1_fungi"/>
</dbReference>
<dbReference type="InterPro" id="IPR048661">
    <property type="entry name" value="CPL1-like"/>
</dbReference>
<dbReference type="PROSITE" id="PS51257">
    <property type="entry name" value="PROKAR_LIPOPROTEIN"/>
    <property type="match status" value="1"/>
</dbReference>
<dbReference type="Proteomes" id="UP000092666">
    <property type="component" value="Unassembled WGS sequence"/>
</dbReference>
<evidence type="ECO:0000313" key="3">
    <source>
        <dbReference type="EMBL" id="OCF37190.1"/>
    </source>
</evidence>
<dbReference type="EMBL" id="KI669493">
    <property type="protein sequence ID" value="OCF37190.1"/>
    <property type="molecule type" value="Genomic_DNA"/>
</dbReference>
<dbReference type="PANTHER" id="PTHR35192">
    <property type="entry name" value="PROTEIN, PUTATIVE-RELATED"/>
    <property type="match status" value="1"/>
</dbReference>
<reference evidence="4" key="2">
    <citation type="submission" date="2013-12" db="EMBL/GenBank/DDBJ databases">
        <title>Evolution of pathogenesis and genome organization in the Tremellales.</title>
        <authorList>
            <person name="Cuomo C."/>
            <person name="Litvintseva A."/>
            <person name="Heitman J."/>
            <person name="Chen Y."/>
            <person name="Sun S."/>
            <person name="Springer D."/>
            <person name="Dromer F."/>
            <person name="Young S."/>
            <person name="Zeng Q."/>
            <person name="Chapman S."/>
            <person name="Gujja S."/>
            <person name="Saif S."/>
            <person name="Birren B."/>
        </authorList>
    </citation>
    <scope>NUCLEOTIDE SEQUENCE [LARGE SCALE GENOMIC DNA]</scope>
    <source>
        <strain evidence="4">BCC8398</strain>
    </source>
</reference>
<keyword evidence="1" id="KW-0732">Signal</keyword>
<gene>
    <name evidence="3" type="ORF">I316_01097</name>
</gene>
<accession>A0A1B9H1R2</accession>
<name>A0A1B9H1R2_9TREE</name>
<evidence type="ECO:0000259" key="2">
    <source>
        <dbReference type="Pfam" id="PF21671"/>
    </source>
</evidence>
<keyword evidence="4" id="KW-1185">Reference proteome</keyword>
<proteinExistence type="predicted"/>
<dbReference type="AlphaFoldDB" id="A0A1B9H1R2"/>
<dbReference type="Pfam" id="PF21671">
    <property type="entry name" value="CPL1-like"/>
    <property type="match status" value="1"/>
</dbReference>
<dbReference type="OrthoDB" id="439917at2759"/>
<evidence type="ECO:0000313" key="4">
    <source>
        <dbReference type="Proteomes" id="UP000092666"/>
    </source>
</evidence>
<dbReference type="PANTHER" id="PTHR35192:SF2">
    <property type="entry name" value="APPLE DOMAIN-CONTAINING PROTEIN"/>
    <property type="match status" value="1"/>
</dbReference>
<sequence length="225" mass="23351">MAPIRTTLSLAIPLFLAACGVQAAQAKSAFLGCAEPLATPLNPTPVFAASAAECADACTAKGSKNSFAYYHSTSVDSCVCSPMGPDEVYDIAYPAGGSCADYEVAVYVTRSGHSFVSQNKSRRHLDRMERIALSARDVKADCPNPLQACKVKNDEGYQCIDPQYAIDSCGGCINGAFGDATTTPAVDCTALPGVASGGVICSLGQCKAYRCVDGYTLQGNTCVKA</sequence>